<evidence type="ECO:0000256" key="1">
    <source>
        <dbReference type="SAM" id="MobiDB-lite"/>
    </source>
</evidence>
<gene>
    <name evidence="2" type="ORF">PF66_06214</name>
</gene>
<organism evidence="2 3">
    <name type="scientific">Pseudomonas asplenii</name>
    <dbReference type="NCBI Taxonomy" id="53407"/>
    <lineage>
        <taxon>Bacteria</taxon>
        <taxon>Pseudomonadati</taxon>
        <taxon>Pseudomonadota</taxon>
        <taxon>Gammaproteobacteria</taxon>
        <taxon>Pseudomonadales</taxon>
        <taxon>Pseudomonadaceae</taxon>
        <taxon>Pseudomonas</taxon>
    </lineage>
</organism>
<comment type="caution">
    <text evidence="2">The sequence shown here is derived from an EMBL/GenBank/DDBJ whole genome shotgun (WGS) entry which is preliminary data.</text>
</comment>
<dbReference type="OrthoDB" id="9036035at2"/>
<feature type="compositionally biased region" description="Polar residues" evidence="1">
    <location>
        <begin position="10"/>
        <end position="23"/>
    </location>
</feature>
<dbReference type="EMBL" id="JSYZ01000034">
    <property type="protein sequence ID" value="KPA87304.1"/>
    <property type="molecule type" value="Genomic_DNA"/>
</dbReference>
<dbReference type="RefSeq" id="WP_054064735.1">
    <property type="nucleotide sequence ID" value="NZ_JSYZ01000034.1"/>
</dbReference>
<dbReference type="PATRIC" id="fig|50340.43.peg.4447"/>
<keyword evidence="3" id="KW-1185">Reference proteome</keyword>
<proteinExistence type="predicted"/>
<dbReference type="AlphaFoldDB" id="A0A0N0E156"/>
<dbReference type="Proteomes" id="UP000037931">
    <property type="component" value="Unassembled WGS sequence"/>
</dbReference>
<evidence type="ECO:0000313" key="3">
    <source>
        <dbReference type="Proteomes" id="UP000037931"/>
    </source>
</evidence>
<name>A0A0N0E156_9PSED</name>
<accession>A0A0N0E156</accession>
<dbReference type="STRING" id="50340.PF66_06214"/>
<reference evidence="2 3" key="1">
    <citation type="journal article" date="2015" name="PLoS ONE">
        <title>Rice-Infecting Pseudomonas Genomes Are Highly Accessorized and Harbor Multiple Putative Virulence Mechanisms to Cause Sheath Brown Rot.</title>
        <authorList>
            <person name="Quibod I.L."/>
            <person name="Grande G."/>
            <person name="Oreiro E.G."/>
            <person name="Borja F.N."/>
            <person name="Dossa G.S."/>
            <person name="Mauleon R."/>
            <person name="Cruz C.V."/>
            <person name="Oliva R."/>
        </authorList>
    </citation>
    <scope>NUCLEOTIDE SEQUENCE [LARGE SCALE GENOMIC DNA]</scope>
    <source>
        <strain evidence="2 3">IRRI 6609</strain>
    </source>
</reference>
<feature type="region of interest" description="Disordered" evidence="1">
    <location>
        <begin position="69"/>
        <end position="88"/>
    </location>
</feature>
<sequence length="88" mass="9039">MAKPDEAAPQETTQAASAPAAHTSTVDGIAIDGSNHFKAKELFASLLAHAEEDVKVIAREIGSLLHLHTAASGQADTTGDYKAGDVAK</sequence>
<feature type="region of interest" description="Disordered" evidence="1">
    <location>
        <begin position="1"/>
        <end position="23"/>
    </location>
</feature>
<evidence type="ECO:0000313" key="2">
    <source>
        <dbReference type="EMBL" id="KPA87304.1"/>
    </source>
</evidence>
<protein>
    <submittedName>
        <fullName evidence="2">Uncharacterized protein</fullName>
    </submittedName>
</protein>